<dbReference type="SUPFAM" id="SSF50249">
    <property type="entry name" value="Nucleic acid-binding proteins"/>
    <property type="match status" value="1"/>
</dbReference>
<organism evidence="5 6">
    <name type="scientific">Photorhabdus kayaii</name>
    <dbReference type="NCBI Taxonomy" id="230088"/>
    <lineage>
        <taxon>Bacteria</taxon>
        <taxon>Pseudomonadati</taxon>
        <taxon>Pseudomonadota</taxon>
        <taxon>Gammaproteobacteria</taxon>
        <taxon>Enterobacterales</taxon>
        <taxon>Morganellaceae</taxon>
        <taxon>Photorhabdus</taxon>
    </lineage>
</organism>
<dbReference type="InterPro" id="IPR012340">
    <property type="entry name" value="NA-bd_OB-fold"/>
</dbReference>
<dbReference type="InterPro" id="IPR011344">
    <property type="entry name" value="ssDNA-bd"/>
</dbReference>
<accession>A0ABX0B1I0</accession>
<dbReference type="Gene3D" id="2.40.50.140">
    <property type="entry name" value="Nucleic acid-binding proteins"/>
    <property type="match status" value="1"/>
</dbReference>
<feature type="compositionally biased region" description="Low complexity" evidence="4">
    <location>
        <begin position="105"/>
        <end position="159"/>
    </location>
</feature>
<keyword evidence="2" id="KW-0233">DNA recombination</keyword>
<evidence type="ECO:0000256" key="1">
    <source>
        <dbReference type="ARBA" id="ARBA00023125"/>
    </source>
</evidence>
<comment type="caution">
    <text evidence="2">Lacks conserved residue(s) required for the propagation of feature annotation.</text>
</comment>
<dbReference type="PANTHER" id="PTHR10302">
    <property type="entry name" value="SINGLE-STRANDED DNA-BINDING PROTEIN"/>
    <property type="match status" value="1"/>
</dbReference>
<name>A0ABX0B1I0_9GAMM</name>
<reference evidence="5 6" key="1">
    <citation type="submission" date="2019-12" db="EMBL/GenBank/DDBJ databases">
        <title>Engineering Photorhabdus to improve their lethality against agricultural pests.</title>
        <authorList>
            <person name="Machado R.A.R."/>
        </authorList>
    </citation>
    <scope>NUCLEOTIDE SEQUENCE [LARGE SCALE GENOMIC DNA]</scope>
    <source>
        <strain evidence="5 6">M-HU2</strain>
    </source>
</reference>
<comment type="subunit">
    <text evidence="2">Homotetramer.</text>
</comment>
<dbReference type="RefSeq" id="WP_113042445.1">
    <property type="nucleotide sequence ID" value="NZ_CAWPKC010000016.1"/>
</dbReference>
<proteinExistence type="inferred from homology"/>
<dbReference type="HAMAP" id="MF_00984">
    <property type="entry name" value="SSB"/>
    <property type="match status" value="1"/>
</dbReference>
<dbReference type="InterPro" id="IPR000424">
    <property type="entry name" value="Primosome_PriB/ssb"/>
</dbReference>
<dbReference type="CDD" id="cd04496">
    <property type="entry name" value="SSB_OBF"/>
    <property type="match status" value="1"/>
</dbReference>
<feature type="region of interest" description="Disordered" evidence="4">
    <location>
        <begin position="104"/>
        <end position="168"/>
    </location>
</feature>
<evidence type="ECO:0000313" key="6">
    <source>
        <dbReference type="Proteomes" id="UP000470051"/>
    </source>
</evidence>
<keyword evidence="2" id="KW-0227">DNA damage</keyword>
<dbReference type="EMBL" id="WSFE01000016">
    <property type="protein sequence ID" value="NDL25971.1"/>
    <property type="molecule type" value="Genomic_DNA"/>
</dbReference>
<keyword evidence="6" id="KW-1185">Reference proteome</keyword>
<sequence length="168" mass="18412">MAINIITVSGNLGRDCEQRWTPAGKPIASFSLPVKQGYGEHEKTSWVVCKMFGAKAEKLPQYLTKGIKVVVTGEFLMEEWTAQDGTKRSAAVIIVEKLDFGGNVQGQQQPQQQYSGQQQSQFWGAPQQPQPQQQSQQFSGGGAPSRPAQSSAPQSNEPPIDFDDDIPF</sequence>
<evidence type="ECO:0000256" key="4">
    <source>
        <dbReference type="SAM" id="MobiDB-lite"/>
    </source>
</evidence>
<keyword evidence="2" id="KW-0235">DNA replication</keyword>
<comment type="function">
    <text evidence="2">Plays an important role in DNA replication, recombination and repair. Binds to ssDNA and to an array of partner proteins to recruit them to their sites of action during DNA metabolism.</text>
</comment>
<protein>
    <recommendedName>
        <fullName evidence="2 3">Single-stranded DNA-binding protein</fullName>
        <shortName evidence="2">SSB</shortName>
    </recommendedName>
</protein>
<dbReference type="Pfam" id="PF00436">
    <property type="entry name" value="SSB"/>
    <property type="match status" value="1"/>
</dbReference>
<gene>
    <name evidence="5" type="primary">ssb</name>
    <name evidence="5" type="ORF">GPY42_12545</name>
</gene>
<comment type="caution">
    <text evidence="5">The sequence shown here is derived from an EMBL/GenBank/DDBJ whole genome shotgun (WGS) entry which is preliminary data.</text>
</comment>
<evidence type="ECO:0000256" key="2">
    <source>
        <dbReference type="HAMAP-Rule" id="MF_00984"/>
    </source>
</evidence>
<keyword evidence="1 2" id="KW-0238">DNA-binding</keyword>
<dbReference type="GO" id="GO:0003677">
    <property type="term" value="F:DNA binding"/>
    <property type="evidence" value="ECO:0007669"/>
    <property type="project" value="UniProtKB-KW"/>
</dbReference>
<dbReference type="PROSITE" id="PS50935">
    <property type="entry name" value="SSB"/>
    <property type="match status" value="1"/>
</dbReference>
<evidence type="ECO:0000256" key="3">
    <source>
        <dbReference type="PIRNR" id="PIRNR002070"/>
    </source>
</evidence>
<keyword evidence="2" id="KW-0234">DNA repair</keyword>
<dbReference type="Proteomes" id="UP000470051">
    <property type="component" value="Unassembled WGS sequence"/>
</dbReference>
<dbReference type="NCBIfam" id="TIGR00621">
    <property type="entry name" value="ssb"/>
    <property type="match status" value="1"/>
</dbReference>
<feature type="short sequence motif" description="Important for interaction with partner proteins" evidence="2">
    <location>
        <begin position="163"/>
        <end position="168"/>
    </location>
</feature>
<dbReference type="PANTHER" id="PTHR10302:SF27">
    <property type="entry name" value="SINGLE-STRANDED DNA-BINDING PROTEIN"/>
    <property type="match status" value="1"/>
</dbReference>
<evidence type="ECO:0000313" key="5">
    <source>
        <dbReference type="EMBL" id="NDL25971.1"/>
    </source>
</evidence>
<dbReference type="PIRSF" id="PIRSF002070">
    <property type="entry name" value="SSB"/>
    <property type="match status" value="1"/>
</dbReference>